<keyword evidence="1 2" id="KW-0808">Transferase</keyword>
<sequence>MRKICFYGAISLDGYLADEHDSLQWLFDTPTGEETTYEAFEQQIDTTIMGRVTYEEVKKMTEDAPVYPDKTNYVYSHTLNQLNDAIVIQDDIVSFVQALKRQEGQMVWIVGGGQLVTELMEQELIDEWFIQLAPVFLGKGKRLFQEQSTPQRLTLVETKTMGELVEVHYQKNKMHDSL</sequence>
<dbReference type="OrthoDB" id="195113at2"/>
<dbReference type="PANTHER" id="PTHR38011:SF11">
    <property type="entry name" value="2,5-DIAMINO-6-RIBOSYLAMINO-4(3H)-PYRIMIDINONE 5'-PHOSPHATE REDUCTASE"/>
    <property type="match status" value="1"/>
</dbReference>
<dbReference type="PATRIC" id="fig|1140003.3.peg.1601"/>
<keyword evidence="2" id="KW-0620">Polyamine biosynthesis</keyword>
<dbReference type="Proteomes" id="UP000015961">
    <property type="component" value="Unassembled WGS sequence"/>
</dbReference>
<gene>
    <name evidence="4" type="ORF">I573_00928</name>
</gene>
<dbReference type="Gene3D" id="3.40.430.10">
    <property type="entry name" value="Dihydrofolate Reductase, subunit A"/>
    <property type="match status" value="1"/>
</dbReference>
<evidence type="ECO:0000259" key="3">
    <source>
        <dbReference type="PROSITE" id="PS51006"/>
    </source>
</evidence>
<evidence type="ECO:0000313" key="5">
    <source>
        <dbReference type="Proteomes" id="UP000015961"/>
    </source>
</evidence>
<comment type="caution">
    <text evidence="2">Lacks conserved residue(s) required for the propagation of feature annotation.</text>
</comment>
<dbReference type="EMBL" id="ASWO01000003">
    <property type="protein sequence ID" value="EOT86175.1"/>
    <property type="molecule type" value="Genomic_DNA"/>
</dbReference>
<organism evidence="4 5">
    <name type="scientific">Enterococcus sulfureus ATCC 49903</name>
    <dbReference type="NCBI Taxonomy" id="1140003"/>
    <lineage>
        <taxon>Bacteria</taxon>
        <taxon>Bacillati</taxon>
        <taxon>Bacillota</taxon>
        <taxon>Bacilli</taxon>
        <taxon>Lactobacillales</taxon>
        <taxon>Enterococcaceae</taxon>
        <taxon>Enterococcus</taxon>
    </lineage>
</organism>
<accession>S0P7B1</accession>
<proteinExistence type="predicted"/>
<dbReference type="SUPFAM" id="SSF53597">
    <property type="entry name" value="Dihydrofolate reductase-like"/>
    <property type="match status" value="1"/>
</dbReference>
<feature type="domain" description="PABS" evidence="3">
    <location>
        <begin position="126"/>
        <end position="178"/>
    </location>
</feature>
<dbReference type="PANTHER" id="PTHR38011">
    <property type="entry name" value="DIHYDROFOLATE REDUCTASE FAMILY PROTEIN (AFU_ORTHOLOGUE AFUA_8G06820)"/>
    <property type="match status" value="1"/>
</dbReference>
<dbReference type="GO" id="GO:0009231">
    <property type="term" value="P:riboflavin biosynthetic process"/>
    <property type="evidence" value="ECO:0007669"/>
    <property type="project" value="InterPro"/>
</dbReference>
<dbReference type="InterPro" id="IPR024072">
    <property type="entry name" value="DHFR-like_dom_sf"/>
</dbReference>
<reference evidence="4 5" key="1">
    <citation type="submission" date="2013-03" db="EMBL/GenBank/DDBJ databases">
        <title>The Genome Sequence of Enterococcus sulfureus ATCC_49903 (PacBio/Illumina hybrid assembly).</title>
        <authorList>
            <consortium name="The Broad Institute Genomics Platform"/>
            <consortium name="The Broad Institute Genome Sequencing Center for Infectious Disease"/>
            <person name="Earl A."/>
            <person name="Russ C."/>
            <person name="Gilmore M."/>
            <person name="Surin D."/>
            <person name="Walker B."/>
            <person name="Young S."/>
            <person name="Zeng Q."/>
            <person name="Gargeya S."/>
            <person name="Fitzgerald M."/>
            <person name="Haas B."/>
            <person name="Abouelleil A."/>
            <person name="Allen A.W."/>
            <person name="Alvarado L."/>
            <person name="Arachchi H.M."/>
            <person name="Berlin A.M."/>
            <person name="Chapman S.B."/>
            <person name="Gainer-Dewar J."/>
            <person name="Goldberg J."/>
            <person name="Griggs A."/>
            <person name="Gujja S."/>
            <person name="Hansen M."/>
            <person name="Howarth C."/>
            <person name="Imamovic A."/>
            <person name="Ireland A."/>
            <person name="Larimer J."/>
            <person name="McCowan C."/>
            <person name="Murphy C."/>
            <person name="Pearson M."/>
            <person name="Poon T.W."/>
            <person name="Priest M."/>
            <person name="Roberts A."/>
            <person name="Saif S."/>
            <person name="Shea T."/>
            <person name="Sisk P."/>
            <person name="Sykes S."/>
            <person name="Wortman J."/>
            <person name="Nusbaum C."/>
            <person name="Birren B."/>
        </authorList>
    </citation>
    <scope>NUCLEOTIDE SEQUENCE [LARGE SCALE GENOMIC DNA]</scope>
    <source>
        <strain evidence="4 5">ATCC 49903</strain>
    </source>
</reference>
<dbReference type="AlphaFoldDB" id="S0P7B1"/>
<dbReference type="GO" id="GO:0008703">
    <property type="term" value="F:5-amino-6-(5-phosphoribosylamino)uracil reductase activity"/>
    <property type="evidence" value="ECO:0007669"/>
    <property type="project" value="InterPro"/>
</dbReference>
<dbReference type="GO" id="GO:0006596">
    <property type="term" value="P:polyamine biosynthetic process"/>
    <property type="evidence" value="ECO:0007669"/>
    <property type="project" value="UniProtKB-UniRule"/>
</dbReference>
<dbReference type="PROSITE" id="PS51006">
    <property type="entry name" value="PABS_2"/>
    <property type="match status" value="1"/>
</dbReference>
<name>S0P7B1_9ENTE</name>
<dbReference type="RefSeq" id="WP_016186098.1">
    <property type="nucleotide sequence ID" value="NZ_ASWO01000003.1"/>
</dbReference>
<dbReference type="eggNOG" id="COG0262">
    <property type="taxonomic scope" value="Bacteria"/>
</dbReference>
<evidence type="ECO:0000313" key="4">
    <source>
        <dbReference type="EMBL" id="EOT86175.1"/>
    </source>
</evidence>
<dbReference type="Pfam" id="PF01872">
    <property type="entry name" value="RibD_C"/>
    <property type="match status" value="1"/>
</dbReference>
<evidence type="ECO:0000256" key="2">
    <source>
        <dbReference type="PROSITE-ProRule" id="PRU00354"/>
    </source>
</evidence>
<dbReference type="InterPro" id="IPR030374">
    <property type="entry name" value="PABS"/>
</dbReference>
<evidence type="ECO:0000256" key="1">
    <source>
        <dbReference type="ARBA" id="ARBA00022679"/>
    </source>
</evidence>
<comment type="caution">
    <text evidence="4">The sequence shown here is derived from an EMBL/GenBank/DDBJ whole genome shotgun (WGS) entry which is preliminary data.</text>
</comment>
<dbReference type="STRING" id="1140003.OMY_01661"/>
<protein>
    <recommendedName>
        <fullName evidence="3">PABS domain-containing protein</fullName>
    </recommendedName>
</protein>
<dbReference type="GO" id="GO:0016740">
    <property type="term" value="F:transferase activity"/>
    <property type="evidence" value="ECO:0007669"/>
    <property type="project" value="UniProtKB-UniRule"/>
</dbReference>
<dbReference type="InterPro" id="IPR002734">
    <property type="entry name" value="RibDG_C"/>
</dbReference>
<dbReference type="InterPro" id="IPR050765">
    <property type="entry name" value="Riboflavin_Biosynth_HTPR"/>
</dbReference>
<keyword evidence="5" id="KW-1185">Reference proteome</keyword>